<organism evidence="1 2">
    <name type="scientific">Caenorhabditis nigoni</name>
    <dbReference type="NCBI Taxonomy" id="1611254"/>
    <lineage>
        <taxon>Eukaryota</taxon>
        <taxon>Metazoa</taxon>
        <taxon>Ecdysozoa</taxon>
        <taxon>Nematoda</taxon>
        <taxon>Chromadorea</taxon>
        <taxon>Rhabditida</taxon>
        <taxon>Rhabditina</taxon>
        <taxon>Rhabditomorpha</taxon>
        <taxon>Rhabditoidea</taxon>
        <taxon>Rhabditidae</taxon>
        <taxon>Peloderinae</taxon>
        <taxon>Caenorhabditis</taxon>
    </lineage>
</organism>
<reference evidence="2" key="1">
    <citation type="submission" date="2017-10" db="EMBL/GenBank/DDBJ databases">
        <title>Rapid genome shrinkage in a self-fertile nematode reveals novel sperm competition proteins.</title>
        <authorList>
            <person name="Yin D."/>
            <person name="Schwarz E.M."/>
            <person name="Thomas C.G."/>
            <person name="Felde R.L."/>
            <person name="Korf I.F."/>
            <person name="Cutter A.D."/>
            <person name="Schartner C.M."/>
            <person name="Ralston E.J."/>
            <person name="Meyer B.J."/>
            <person name="Haag E.S."/>
        </authorList>
    </citation>
    <scope>NUCLEOTIDE SEQUENCE [LARGE SCALE GENOMIC DNA]</scope>
    <source>
        <strain evidence="2">JU1422</strain>
    </source>
</reference>
<sequence>MSKTRQKYNFNILLQRPLTSSRIDSELCINYLDPACHPKNLHGKQYPKKQGSNCTGTNLPSDFTSDCEDFSSEIPIHRHTQC</sequence>
<dbReference type="Proteomes" id="UP000230233">
    <property type="component" value="Chromosome III"/>
</dbReference>
<comment type="caution">
    <text evidence="1">The sequence shown here is derived from an EMBL/GenBank/DDBJ whole genome shotgun (WGS) entry which is preliminary data.</text>
</comment>
<dbReference type="AlphaFoldDB" id="A0A2G5UQ16"/>
<name>A0A2G5UQ16_9PELO</name>
<protein>
    <submittedName>
        <fullName evidence="1">Uncharacterized protein</fullName>
    </submittedName>
</protein>
<proteinExistence type="predicted"/>
<keyword evidence="2" id="KW-1185">Reference proteome</keyword>
<evidence type="ECO:0000313" key="2">
    <source>
        <dbReference type="Proteomes" id="UP000230233"/>
    </source>
</evidence>
<gene>
    <name evidence="1" type="primary">Cnig_chr_III.g8991</name>
    <name evidence="1" type="ORF">B9Z55_008991</name>
</gene>
<evidence type="ECO:0000313" key="1">
    <source>
        <dbReference type="EMBL" id="PIC41644.1"/>
    </source>
</evidence>
<accession>A0A2G5UQ16</accession>
<dbReference type="EMBL" id="PDUG01000003">
    <property type="protein sequence ID" value="PIC41644.1"/>
    <property type="molecule type" value="Genomic_DNA"/>
</dbReference>